<dbReference type="InterPro" id="IPR051304">
    <property type="entry name" value="SCF_F-box_domain"/>
</dbReference>
<dbReference type="Pfam" id="PF03478">
    <property type="entry name" value="Beta-prop_KIB1-4"/>
    <property type="match status" value="2"/>
</dbReference>
<proteinExistence type="predicted"/>
<protein>
    <recommendedName>
        <fullName evidence="1">F-box domain-containing protein</fullName>
    </recommendedName>
</protein>
<dbReference type="PANTHER" id="PTHR47123">
    <property type="entry name" value="F-BOX PROTEIN SKIP23"/>
    <property type="match status" value="1"/>
</dbReference>
<dbReference type="SUPFAM" id="SSF81383">
    <property type="entry name" value="F-box domain"/>
    <property type="match status" value="1"/>
</dbReference>
<accession>A0A6N2NIT8</accession>
<reference evidence="2" key="1">
    <citation type="submission" date="2019-03" db="EMBL/GenBank/DDBJ databases">
        <authorList>
            <person name="Mank J."/>
            <person name="Almeida P."/>
        </authorList>
    </citation>
    <scope>NUCLEOTIDE SEQUENCE</scope>
    <source>
        <strain evidence="2">78183</strain>
    </source>
</reference>
<feature type="domain" description="F-box" evidence="1">
    <location>
        <begin position="358"/>
        <end position="399"/>
    </location>
</feature>
<dbReference type="Gene3D" id="1.20.1280.50">
    <property type="match status" value="2"/>
</dbReference>
<dbReference type="SMART" id="SM00256">
    <property type="entry name" value="FBOX"/>
    <property type="match status" value="2"/>
</dbReference>
<feature type="domain" description="F-box" evidence="1">
    <location>
        <begin position="14"/>
        <end position="53"/>
    </location>
</feature>
<dbReference type="Pfam" id="PF00646">
    <property type="entry name" value="F-box"/>
    <property type="match status" value="2"/>
</dbReference>
<dbReference type="InterPro" id="IPR036047">
    <property type="entry name" value="F-box-like_dom_sf"/>
</dbReference>
<organism evidence="2">
    <name type="scientific">Salix viminalis</name>
    <name type="common">Common osier</name>
    <name type="synonym">Basket willow</name>
    <dbReference type="NCBI Taxonomy" id="40686"/>
    <lineage>
        <taxon>Eukaryota</taxon>
        <taxon>Viridiplantae</taxon>
        <taxon>Streptophyta</taxon>
        <taxon>Embryophyta</taxon>
        <taxon>Tracheophyta</taxon>
        <taxon>Spermatophyta</taxon>
        <taxon>Magnoliopsida</taxon>
        <taxon>eudicotyledons</taxon>
        <taxon>Gunneridae</taxon>
        <taxon>Pentapetalae</taxon>
        <taxon>rosids</taxon>
        <taxon>fabids</taxon>
        <taxon>Malpighiales</taxon>
        <taxon>Salicaceae</taxon>
        <taxon>Saliceae</taxon>
        <taxon>Salix</taxon>
    </lineage>
</organism>
<dbReference type="InterPro" id="IPR001810">
    <property type="entry name" value="F-box_dom"/>
</dbReference>
<dbReference type="InterPro" id="IPR005174">
    <property type="entry name" value="KIB1-4_b-propeller"/>
</dbReference>
<sequence>MEIDDTSNHSWADLPKELLEMIGKRLDSRIDVYRFRAVCTSWRSSISVFYKQSPRVPLKLPKPIRARAYLSQVTICRVELADDSDDSSSSSSMAWLTKVEESTNGDIQLLVPVSNRQLRSDSPGMVPKMLNLLDFRLVEITKACSLKLACGSSYGNNKAVWLPSSANRNTNEYCCDALAIFLEGKLGYRKFDEEEWKFLDETDSRYDDITVYRGQAYVVDRLGTVYWIDPSLNVIPYSPPSNGCGSQKSLVESDGDLYVVHRFFDGERRAWNDELYNLSFDVEYPAGWYLPICRAKTIRIRVYKLDEEWGDKVFVLGNECSFSVSAKEFSEGEGNCIYFIDPSDAGRRGELSGCDAHLPKELLEMISKRLDFRVDVLRFRSVCTSWRCSVSPPSFDQEIPPVFLKLPHPICADAVLMQTAICRMEYPRNYPSSSCSLSKSSLVKVGESKHGKLQLFHPLSNQLTRDSFMSLNFLDLKFVQLSEACLLKLPSGISVFGINKVAMFPLSASCNNNCELGILAIYHEGKLGYWKNGDKEWTLLDDRNFEYDDITVYRGQFYVVDRRGTVSWIDPSLKVIQYSPPLHGCGGQKNLVESCGDLYVVDRYLDGERRTWRDYEDAMGGNDNSLRLSKLMRKPGPVAVDFRVYKLDEEWGTWVDIKSLDDRIFILAIDCSFSVSCRDLNGSKGNCIYFLYDSLRFCNGRGGGAIHVFRFEDHSIDNLTENPGFSEIFWPSNVGSST</sequence>
<evidence type="ECO:0000313" key="2">
    <source>
        <dbReference type="EMBL" id="VFU61603.1"/>
    </source>
</evidence>
<dbReference type="AlphaFoldDB" id="A0A6N2NIT8"/>
<dbReference type="PANTHER" id="PTHR47123:SF28">
    <property type="entry name" value="F-BOX DOMAIN-CONTAINING PROTEIN"/>
    <property type="match status" value="1"/>
</dbReference>
<gene>
    <name evidence="2" type="ORF">SVIM_LOCUS461224</name>
</gene>
<evidence type="ECO:0000259" key="1">
    <source>
        <dbReference type="SMART" id="SM00256"/>
    </source>
</evidence>
<name>A0A6N2NIT8_SALVM</name>
<dbReference type="EMBL" id="CAADRP010002118">
    <property type="protein sequence ID" value="VFU61603.1"/>
    <property type="molecule type" value="Genomic_DNA"/>
</dbReference>